<feature type="domain" description="Pentatricopeptide repeat-containing protein-mitochondrial" evidence="3">
    <location>
        <begin position="245"/>
        <end position="340"/>
    </location>
</feature>
<evidence type="ECO:0000256" key="1">
    <source>
        <dbReference type="ARBA" id="ARBA00022737"/>
    </source>
</evidence>
<sequence length="520" mass="58673">MTRRLPLTSLHRLLTPRYNSTPTNAVRTAICYRNSSAAAALAAPNTAKCDLLQKDLLDSLKSDDIFRAWRLFEESLANPSTQSSALSTSDCNKLIMHVRNHSRSIANKFQYRSENTMKIHQFMIDNNIPRDLNTYNNLLNGNIGNLAATETLLKHLQRDDIDVSDSRIQLPLMVSYVLAGETRQAEVAFQGLMSRPETRTLRVLNAYLRALSTKSPFHSNNPITTMTTLLKRSKKDYELAPDKDSYRALLNAYIKQNDTQKAFEVQNIMRRNKLSFSVPMFEELITACLRWEKAGDAPLTKLAWTQMNEAFIDTSAVKRQLGVRVFAKFGDLDSAWEQYSGLSARKLLPVPVLQDLGRITVAEGLTDAKEIAKKFEIDLTPTFYRHLLVAFDGQKGTTGSTIESLVRDMLAAGVEVQHKDWFAVIRAHLRDGAVGEARRVLEECQGRGKPFAGSVYAMLLRDSWDHENGVPKESFAEVLGDLEKMGTTTKEEVLRWFERKLDRDHPLRKASLPTLMSSSG</sequence>
<reference evidence="4" key="1">
    <citation type="submission" date="2020-05" db="EMBL/GenBank/DDBJ databases">
        <title>Phylogenomic resolution of chytrid fungi.</title>
        <authorList>
            <person name="Stajich J.E."/>
            <person name="Amses K."/>
            <person name="Simmons R."/>
            <person name="Seto K."/>
            <person name="Myers J."/>
            <person name="Bonds A."/>
            <person name="Quandt C.A."/>
            <person name="Barry K."/>
            <person name="Liu P."/>
            <person name="Grigoriev I."/>
            <person name="Longcore J.E."/>
            <person name="James T.Y."/>
        </authorList>
    </citation>
    <scope>NUCLEOTIDE SEQUENCE</scope>
    <source>
        <strain evidence="4">JEL0318</strain>
    </source>
</reference>
<dbReference type="InterPro" id="IPR050667">
    <property type="entry name" value="PPR-containing_protein"/>
</dbReference>
<proteinExistence type="predicted"/>
<dbReference type="PANTHER" id="PTHR47939">
    <property type="entry name" value="MEMBRANE-ASSOCIATED SALT-INDUCIBLE PROTEIN-LIKE"/>
    <property type="match status" value="1"/>
</dbReference>
<keyword evidence="1" id="KW-0677">Repeat</keyword>
<comment type="caution">
    <text evidence="4">The sequence shown here is derived from an EMBL/GenBank/DDBJ whole genome shotgun (WGS) entry which is preliminary data.</text>
</comment>
<accession>A0AAD5X4K4</accession>
<gene>
    <name evidence="4" type="ORF">HK097_007394</name>
</gene>
<dbReference type="NCBIfam" id="TIGR00756">
    <property type="entry name" value="PPR"/>
    <property type="match status" value="1"/>
</dbReference>
<evidence type="ECO:0000259" key="3">
    <source>
        <dbReference type="Pfam" id="PF23276"/>
    </source>
</evidence>
<dbReference type="InterPro" id="IPR057027">
    <property type="entry name" value="TPR_mt"/>
</dbReference>
<dbReference type="AlphaFoldDB" id="A0AAD5X4K4"/>
<organism evidence="4 5">
    <name type="scientific">Rhizophlyctis rosea</name>
    <dbReference type="NCBI Taxonomy" id="64517"/>
    <lineage>
        <taxon>Eukaryota</taxon>
        <taxon>Fungi</taxon>
        <taxon>Fungi incertae sedis</taxon>
        <taxon>Chytridiomycota</taxon>
        <taxon>Chytridiomycota incertae sedis</taxon>
        <taxon>Chytridiomycetes</taxon>
        <taxon>Rhizophlyctidales</taxon>
        <taxon>Rhizophlyctidaceae</taxon>
        <taxon>Rhizophlyctis</taxon>
    </lineage>
</organism>
<dbReference type="PANTHER" id="PTHR47939:SF5">
    <property type="entry name" value="PENTACOTRIPEPTIDE-REPEAT REGION OF PRORP DOMAIN-CONTAINING PROTEIN"/>
    <property type="match status" value="1"/>
</dbReference>
<dbReference type="EMBL" id="JADGJD010000038">
    <property type="protein sequence ID" value="KAJ3056294.1"/>
    <property type="molecule type" value="Genomic_DNA"/>
</dbReference>
<keyword evidence="5" id="KW-1185">Reference proteome</keyword>
<dbReference type="Proteomes" id="UP001212841">
    <property type="component" value="Unassembled WGS sequence"/>
</dbReference>
<evidence type="ECO:0000256" key="2">
    <source>
        <dbReference type="PROSITE-ProRule" id="PRU00708"/>
    </source>
</evidence>
<dbReference type="PROSITE" id="PS51375">
    <property type="entry name" value="PPR"/>
    <property type="match status" value="1"/>
</dbReference>
<dbReference type="InterPro" id="IPR011990">
    <property type="entry name" value="TPR-like_helical_dom_sf"/>
</dbReference>
<dbReference type="Pfam" id="PF23276">
    <property type="entry name" value="TPR_24"/>
    <property type="match status" value="1"/>
</dbReference>
<evidence type="ECO:0000313" key="5">
    <source>
        <dbReference type="Proteomes" id="UP001212841"/>
    </source>
</evidence>
<feature type="repeat" description="PPR" evidence="2">
    <location>
        <begin position="242"/>
        <end position="276"/>
    </location>
</feature>
<dbReference type="Gene3D" id="1.25.40.10">
    <property type="entry name" value="Tetratricopeptide repeat domain"/>
    <property type="match status" value="2"/>
</dbReference>
<name>A0AAD5X4K4_9FUNG</name>
<protein>
    <recommendedName>
        <fullName evidence="3">Pentatricopeptide repeat-containing protein-mitochondrial domain-containing protein</fullName>
    </recommendedName>
</protein>
<evidence type="ECO:0000313" key="4">
    <source>
        <dbReference type="EMBL" id="KAJ3056294.1"/>
    </source>
</evidence>
<dbReference type="InterPro" id="IPR002885">
    <property type="entry name" value="PPR_rpt"/>
</dbReference>